<organism evidence="2 3">
    <name type="scientific">Natrinema thermotolerans</name>
    <dbReference type="NCBI Taxonomy" id="121872"/>
    <lineage>
        <taxon>Archaea</taxon>
        <taxon>Methanobacteriati</taxon>
        <taxon>Methanobacteriota</taxon>
        <taxon>Stenosarchaea group</taxon>
        <taxon>Halobacteria</taxon>
        <taxon>Halobacteriales</taxon>
        <taxon>Natrialbaceae</taxon>
        <taxon>Natrinema</taxon>
    </lineage>
</organism>
<feature type="compositionally biased region" description="Basic and acidic residues" evidence="1">
    <location>
        <begin position="50"/>
        <end position="79"/>
    </location>
</feature>
<dbReference type="Proteomes" id="UP001224926">
    <property type="component" value="Chromosome"/>
</dbReference>
<feature type="region of interest" description="Disordered" evidence="1">
    <location>
        <begin position="1"/>
        <end position="79"/>
    </location>
</feature>
<feature type="compositionally biased region" description="Acidic residues" evidence="1">
    <location>
        <begin position="36"/>
        <end position="49"/>
    </location>
</feature>
<reference evidence="2 3" key="1">
    <citation type="submission" date="2022-07" db="EMBL/GenBank/DDBJ databases">
        <title>Two temperate virus in Haloterrigena jeotgali A29.</title>
        <authorList>
            <person name="Deng X."/>
        </authorList>
    </citation>
    <scope>NUCLEOTIDE SEQUENCE [LARGE SCALE GENOMIC DNA]</scope>
    <source>
        <strain evidence="2 3">A29</strain>
    </source>
</reference>
<name>A0AAF0PAH9_9EURY</name>
<evidence type="ECO:0000313" key="2">
    <source>
        <dbReference type="EMBL" id="WMT08513.1"/>
    </source>
</evidence>
<evidence type="ECO:0000256" key="1">
    <source>
        <dbReference type="SAM" id="MobiDB-lite"/>
    </source>
</evidence>
<dbReference type="GeneID" id="84212778"/>
<keyword evidence="3" id="KW-1185">Reference proteome</keyword>
<proteinExistence type="predicted"/>
<accession>A0AAF0PAH9</accession>
<sequence>MNRRAMLSTAGAVTGAVAGCLDDGADEGRTGSETDRSDDDDADRSDDDGSDRAERWGEKATVRSRFEDGPVRPECKRESERITVDEGGDTREYETAATLPYPEPQTEFGTDAVVDFVHEFENAYVTHEELCDRSGPGRVLNVYYGVQDSELWAKNPHIVFLYRVGAVGSVLHEDGAVSVADAAPSGVVYAVDETGAARVEYGDATTVEPNEREANAPDPLAAGDLVTVFD</sequence>
<dbReference type="RefSeq" id="WP_233274292.1">
    <property type="nucleotide sequence ID" value="NZ_CP101873.1"/>
</dbReference>
<protein>
    <submittedName>
        <fullName evidence="2">Uncharacterized protein</fullName>
    </submittedName>
</protein>
<feature type="compositionally biased region" description="Basic and acidic residues" evidence="1">
    <location>
        <begin position="26"/>
        <end position="35"/>
    </location>
</feature>
<feature type="compositionally biased region" description="Low complexity" evidence="1">
    <location>
        <begin position="9"/>
        <end position="19"/>
    </location>
</feature>
<dbReference type="AlphaFoldDB" id="A0AAF0PAH9"/>
<dbReference type="EMBL" id="CP101873">
    <property type="protein sequence ID" value="WMT08513.1"/>
    <property type="molecule type" value="Genomic_DNA"/>
</dbReference>
<gene>
    <name evidence="2" type="ORF">NP511_02510</name>
</gene>
<dbReference type="PROSITE" id="PS51257">
    <property type="entry name" value="PROKAR_LIPOPROTEIN"/>
    <property type="match status" value="1"/>
</dbReference>
<evidence type="ECO:0000313" key="3">
    <source>
        <dbReference type="Proteomes" id="UP001224926"/>
    </source>
</evidence>